<dbReference type="GO" id="GO:0045087">
    <property type="term" value="P:innate immune response"/>
    <property type="evidence" value="ECO:0007669"/>
    <property type="project" value="UniProtKB-ARBA"/>
</dbReference>
<evidence type="ECO:0000256" key="4">
    <source>
        <dbReference type="ARBA" id="ARBA00022723"/>
    </source>
</evidence>
<keyword evidence="3" id="KW-0963">Cytoplasm</keyword>
<organism evidence="11 12">
    <name type="scientific">Galemys pyrenaicus</name>
    <name type="common">Iberian desman</name>
    <name type="synonym">Pyrenean desman</name>
    <dbReference type="NCBI Taxonomy" id="202257"/>
    <lineage>
        <taxon>Eukaryota</taxon>
        <taxon>Metazoa</taxon>
        <taxon>Chordata</taxon>
        <taxon>Craniata</taxon>
        <taxon>Vertebrata</taxon>
        <taxon>Euteleostomi</taxon>
        <taxon>Mammalia</taxon>
        <taxon>Eutheria</taxon>
        <taxon>Laurasiatheria</taxon>
        <taxon>Eulipotyphla</taxon>
        <taxon>Talpidae</taxon>
        <taxon>Galemys</taxon>
    </lineage>
</organism>
<feature type="coiled-coil region" evidence="8">
    <location>
        <begin position="166"/>
        <end position="193"/>
    </location>
</feature>
<dbReference type="GO" id="GO:0005737">
    <property type="term" value="C:cytoplasm"/>
    <property type="evidence" value="ECO:0007669"/>
    <property type="project" value="UniProtKB-SubCell"/>
</dbReference>
<dbReference type="SUPFAM" id="SSF57845">
    <property type="entry name" value="B-box zinc-binding domain"/>
    <property type="match status" value="1"/>
</dbReference>
<evidence type="ECO:0000256" key="5">
    <source>
        <dbReference type="ARBA" id="ARBA00022771"/>
    </source>
</evidence>
<dbReference type="Pfam" id="PF00643">
    <property type="entry name" value="zf-B_box"/>
    <property type="match status" value="1"/>
</dbReference>
<dbReference type="FunFam" id="2.60.120.920:FF:000044">
    <property type="entry name" value="Tripartite motif-containing protein 10"/>
    <property type="match status" value="1"/>
</dbReference>
<dbReference type="InterPro" id="IPR013320">
    <property type="entry name" value="ConA-like_dom_sf"/>
</dbReference>
<comment type="caution">
    <text evidence="11">The sequence shown here is derived from an EMBL/GenBank/DDBJ whole genome shotgun (WGS) entry which is preliminary data.</text>
</comment>
<evidence type="ECO:0000313" key="11">
    <source>
        <dbReference type="EMBL" id="KAG8510731.1"/>
    </source>
</evidence>
<dbReference type="InterPro" id="IPR043136">
    <property type="entry name" value="B30.2/SPRY_sf"/>
</dbReference>
<evidence type="ECO:0000256" key="6">
    <source>
        <dbReference type="ARBA" id="ARBA00022833"/>
    </source>
</evidence>
<dbReference type="OrthoDB" id="6105938at2759"/>
<gene>
    <name evidence="11" type="ORF">J0S82_013022</name>
</gene>
<dbReference type="Pfam" id="PF13765">
    <property type="entry name" value="PRY"/>
    <property type="match status" value="1"/>
</dbReference>
<accession>A0A8J5ZWJ0</accession>
<feature type="domain" description="B box-type" evidence="9">
    <location>
        <begin position="99"/>
        <end position="140"/>
    </location>
</feature>
<dbReference type="PROSITE" id="PS50119">
    <property type="entry name" value="ZF_BBOX"/>
    <property type="match status" value="1"/>
</dbReference>
<keyword evidence="12" id="KW-1185">Reference proteome</keyword>
<name>A0A8J5ZWJ0_GALPY</name>
<dbReference type="PANTHER" id="PTHR24103">
    <property type="entry name" value="E3 UBIQUITIN-PROTEIN LIGASE TRIM"/>
    <property type="match status" value="1"/>
</dbReference>
<dbReference type="InterPro" id="IPR000315">
    <property type="entry name" value="Znf_B-box"/>
</dbReference>
<reference evidence="11" key="1">
    <citation type="journal article" date="2021" name="Evol. Appl.">
        <title>The genome of the Pyrenean desman and the effects of bottlenecks and inbreeding on the genomic landscape of an endangered species.</title>
        <authorList>
            <person name="Escoda L."/>
            <person name="Castresana J."/>
        </authorList>
    </citation>
    <scope>NUCLEOTIDE SEQUENCE</scope>
    <source>
        <strain evidence="11">IBE-C5619</strain>
    </source>
</reference>
<dbReference type="Gene3D" id="2.60.120.920">
    <property type="match status" value="1"/>
</dbReference>
<protein>
    <submittedName>
        <fullName evidence="11">Tripartite motif-containing protein 15</fullName>
    </submittedName>
</protein>
<dbReference type="SMART" id="SM00336">
    <property type="entry name" value="BBOX"/>
    <property type="match status" value="1"/>
</dbReference>
<evidence type="ECO:0000256" key="7">
    <source>
        <dbReference type="PROSITE-ProRule" id="PRU00024"/>
    </source>
</evidence>
<dbReference type="InterPro" id="IPR003877">
    <property type="entry name" value="SPRY_dom"/>
</dbReference>
<evidence type="ECO:0000256" key="3">
    <source>
        <dbReference type="ARBA" id="ARBA00022490"/>
    </source>
</evidence>
<keyword evidence="6" id="KW-0862">Zinc</keyword>
<dbReference type="PRINTS" id="PR01407">
    <property type="entry name" value="BUTYPHLNCDUF"/>
</dbReference>
<dbReference type="PROSITE" id="PS50188">
    <property type="entry name" value="B302_SPRY"/>
    <property type="match status" value="1"/>
</dbReference>
<keyword evidence="5 7" id="KW-0863">Zinc-finger</keyword>
<evidence type="ECO:0000259" key="10">
    <source>
        <dbReference type="PROSITE" id="PS50188"/>
    </source>
</evidence>
<dbReference type="Pfam" id="PF00622">
    <property type="entry name" value="SPRY"/>
    <property type="match status" value="1"/>
</dbReference>
<evidence type="ECO:0000256" key="1">
    <source>
        <dbReference type="ARBA" id="ARBA00004496"/>
    </source>
</evidence>
<feature type="domain" description="B30.2/SPRY" evidence="10">
    <location>
        <begin position="255"/>
        <end position="448"/>
    </location>
</feature>
<dbReference type="InterPro" id="IPR003879">
    <property type="entry name" value="Butyrophylin_SPRY"/>
</dbReference>
<dbReference type="InterPro" id="IPR006574">
    <property type="entry name" value="PRY"/>
</dbReference>
<dbReference type="InterPro" id="IPR001870">
    <property type="entry name" value="B30.2/SPRY"/>
</dbReference>
<dbReference type="InterPro" id="IPR050143">
    <property type="entry name" value="TRIM/RBCC"/>
</dbReference>
<keyword evidence="4" id="KW-0479">Metal-binding</keyword>
<evidence type="ECO:0000256" key="2">
    <source>
        <dbReference type="ARBA" id="ARBA00008518"/>
    </source>
</evidence>
<dbReference type="SUPFAM" id="SSF49899">
    <property type="entry name" value="Concanavalin A-like lectins/glucanases"/>
    <property type="match status" value="1"/>
</dbReference>
<dbReference type="Gene3D" id="3.30.160.60">
    <property type="entry name" value="Classic Zinc Finger"/>
    <property type="match status" value="1"/>
</dbReference>
<evidence type="ECO:0000256" key="8">
    <source>
        <dbReference type="SAM" id="Coils"/>
    </source>
</evidence>
<dbReference type="EMBL" id="JAGFMF010011863">
    <property type="protein sequence ID" value="KAG8510731.1"/>
    <property type="molecule type" value="Genomic_DNA"/>
</dbReference>
<evidence type="ECO:0000259" key="9">
    <source>
        <dbReference type="PROSITE" id="PS50119"/>
    </source>
</evidence>
<dbReference type="SMART" id="SM00449">
    <property type="entry name" value="SPRY"/>
    <property type="match status" value="1"/>
</dbReference>
<sequence>MLGNWWCLEFGPIQMMGVAQHSWEAQEVGPDLGRQARGGNVMPSTPSHGEAACPAWKGPLEDEDAMGGQAFSKFLLCTTHCKEEEKEMDTLVPVPLGPLGETYCKKHNEKIYYFCEKDCSLLCVLCRESSSHQAHAVRFLDATVQPYQDNIEIKKLQIEENFKQLHKELEKQKDCLLNSLKDLELQIRKEKAKYTTTVSEEVSRLGGQIKELSEKCQQPASELLQMKTFVCSEIISLDLINRIRDFHRKILTLPQMIRAFLEKLVRHLETDSGIFTLDPQTASPSLSLSTNWKSVKYDTPDTLHKQNPRDSPLRFECVPVVLGSLGFTTGRHCWQVEVQLEDGGGCMLGVAREDVRRKGKQDLITMEGIWAVFLSQQACWASTLPTTYLTLNEVPRLVCVILDYEPGLVSLLNAETQAPIFTFNASFSCKIFPFFAVCEEGSCLALKG</sequence>
<comment type="similarity">
    <text evidence="2">Belongs to the TRIM/RBCC family.</text>
</comment>
<comment type="subcellular location">
    <subcellularLocation>
        <location evidence="1">Cytoplasm</location>
    </subcellularLocation>
</comment>
<dbReference type="Proteomes" id="UP000700334">
    <property type="component" value="Unassembled WGS sequence"/>
</dbReference>
<evidence type="ECO:0000313" key="12">
    <source>
        <dbReference type="Proteomes" id="UP000700334"/>
    </source>
</evidence>
<dbReference type="SMART" id="SM00589">
    <property type="entry name" value="PRY"/>
    <property type="match status" value="1"/>
</dbReference>
<dbReference type="AlphaFoldDB" id="A0A8J5ZWJ0"/>
<proteinExistence type="inferred from homology"/>
<dbReference type="GO" id="GO:0008270">
    <property type="term" value="F:zinc ion binding"/>
    <property type="evidence" value="ECO:0007669"/>
    <property type="project" value="UniProtKB-KW"/>
</dbReference>
<keyword evidence="8" id="KW-0175">Coiled coil</keyword>